<evidence type="ECO:0000259" key="2">
    <source>
        <dbReference type="Pfam" id="PF09860"/>
    </source>
</evidence>
<dbReference type="Pfam" id="PF09860">
    <property type="entry name" value="DUF2087"/>
    <property type="match status" value="1"/>
</dbReference>
<gene>
    <name evidence="3" type="ORF">FFV09_14915</name>
</gene>
<evidence type="ECO:0000313" key="4">
    <source>
        <dbReference type="Proteomes" id="UP000316968"/>
    </source>
</evidence>
<protein>
    <submittedName>
        <fullName evidence="3">DUF2087 domain-containing protein</fullName>
    </submittedName>
</protein>
<name>A0A4Y6UWC0_SACBS</name>
<reference evidence="3 4" key="1">
    <citation type="submission" date="2019-06" db="EMBL/GenBank/DDBJ databases">
        <title>Saccharibacillus brassicae sp. nov., an endophytic bacterium isolated from Chinese cabbage seeds (Brassica pekinensis).</title>
        <authorList>
            <person name="Jiang L."/>
            <person name="Lee J."/>
            <person name="Kim S.W."/>
        </authorList>
    </citation>
    <scope>NUCLEOTIDE SEQUENCE [LARGE SCALE GENOMIC DNA]</scope>
    <source>
        <strain evidence="4">KCTC 43072 / ATSA2</strain>
    </source>
</reference>
<dbReference type="OrthoDB" id="529288at2"/>
<keyword evidence="4" id="KW-1185">Reference proteome</keyword>
<feature type="domain" description="DUF2087" evidence="2">
    <location>
        <begin position="38"/>
        <end position="104"/>
    </location>
</feature>
<dbReference type="RefSeq" id="WP_141448563.1">
    <property type="nucleotide sequence ID" value="NZ_CP041217.1"/>
</dbReference>
<evidence type="ECO:0000313" key="3">
    <source>
        <dbReference type="EMBL" id="QDH22019.1"/>
    </source>
</evidence>
<dbReference type="EMBL" id="CP041217">
    <property type="protein sequence ID" value="QDH22019.1"/>
    <property type="molecule type" value="Genomic_DNA"/>
</dbReference>
<organism evidence="3 4">
    <name type="scientific">Saccharibacillus brassicae</name>
    <dbReference type="NCBI Taxonomy" id="2583377"/>
    <lineage>
        <taxon>Bacteria</taxon>
        <taxon>Bacillati</taxon>
        <taxon>Bacillota</taxon>
        <taxon>Bacilli</taxon>
        <taxon>Bacillales</taxon>
        <taxon>Paenibacillaceae</taxon>
        <taxon>Saccharibacillus</taxon>
    </lineage>
</organism>
<dbReference type="KEGG" id="saca:FFV09_14915"/>
<dbReference type="Proteomes" id="UP000316968">
    <property type="component" value="Chromosome"/>
</dbReference>
<feature type="compositionally biased region" description="Polar residues" evidence="1">
    <location>
        <begin position="1"/>
        <end position="13"/>
    </location>
</feature>
<sequence>MTQPKTDFQQDANRNFEQDPDTRLRDSVIRRFFDREGRLKNIPAQLKKKLIVLEYLVEQLEMERTYPESEINAFIRLVHDDYATIRREFIVQGFMSRSDEVYKRNPLSAARRWEDLS</sequence>
<dbReference type="InterPro" id="IPR018656">
    <property type="entry name" value="DUF2087"/>
</dbReference>
<accession>A0A4Y6UWC0</accession>
<dbReference type="AlphaFoldDB" id="A0A4Y6UWC0"/>
<feature type="region of interest" description="Disordered" evidence="1">
    <location>
        <begin position="1"/>
        <end position="21"/>
    </location>
</feature>
<evidence type="ECO:0000256" key="1">
    <source>
        <dbReference type="SAM" id="MobiDB-lite"/>
    </source>
</evidence>
<proteinExistence type="predicted"/>